<sequence>MNNQNVETFYFSDNGRIPNNTLPLVLYRRILEDRIDSCAELFKQNNWTNSWENGVFNYHHYHSNTHEVLGVISGTASITFGGVNGETVEVEKGDVVVIPAGVGHKKEQGSTDFKVVGAYPNGMPHDLKTGKVEERPEVLENIQNVPLPSTDPLQGRNGYLIEQWSNID</sequence>
<dbReference type="InterPro" id="IPR014710">
    <property type="entry name" value="RmlC-like_jellyroll"/>
</dbReference>
<dbReference type="InterPro" id="IPR011051">
    <property type="entry name" value="RmlC_Cupin_sf"/>
</dbReference>
<accession>A0A4U1MLH8</accession>
<dbReference type="Proteomes" id="UP000310541">
    <property type="component" value="Unassembled WGS sequence"/>
</dbReference>
<dbReference type="InterPro" id="IPR013096">
    <property type="entry name" value="Cupin_2"/>
</dbReference>
<dbReference type="EMBL" id="SWFM01000001">
    <property type="protein sequence ID" value="TKD72063.1"/>
    <property type="molecule type" value="Genomic_DNA"/>
</dbReference>
<name>A0A4U1MLH8_9BACL</name>
<dbReference type="OrthoDB" id="9791759at2"/>
<feature type="domain" description="Cupin type-1" evidence="1">
    <location>
        <begin position="39"/>
        <end position="151"/>
    </location>
</feature>
<dbReference type="InterPro" id="IPR014500">
    <property type="entry name" value="UCP019307_cupin"/>
</dbReference>
<organism evidence="2 3">
    <name type="scientific">Guptibacillus hwajinpoensis</name>
    <dbReference type="NCBI Taxonomy" id="208199"/>
    <lineage>
        <taxon>Bacteria</taxon>
        <taxon>Bacillati</taxon>
        <taxon>Bacillota</taxon>
        <taxon>Bacilli</taxon>
        <taxon>Bacillales</taxon>
        <taxon>Guptibacillaceae</taxon>
        <taxon>Guptibacillus</taxon>
    </lineage>
</organism>
<protein>
    <submittedName>
        <fullName evidence="2">Cupin domain-containing protein</fullName>
    </submittedName>
</protein>
<dbReference type="CDD" id="cd02219">
    <property type="entry name" value="cupin_YjlB-like"/>
    <property type="match status" value="1"/>
</dbReference>
<reference evidence="2 3" key="1">
    <citation type="submission" date="2019-04" db="EMBL/GenBank/DDBJ databases">
        <title>Genome sequence of Bacillus hwajinpoensis strain Y2.</title>
        <authorList>
            <person name="Fair J.L."/>
            <person name="Maclea K.S."/>
        </authorList>
    </citation>
    <scope>NUCLEOTIDE SEQUENCE [LARGE SCALE GENOMIC DNA]</scope>
    <source>
        <strain evidence="2 3">Y2</strain>
    </source>
</reference>
<dbReference type="Gene3D" id="2.60.120.10">
    <property type="entry name" value="Jelly Rolls"/>
    <property type="match status" value="1"/>
</dbReference>
<evidence type="ECO:0000259" key="1">
    <source>
        <dbReference type="SMART" id="SM00835"/>
    </source>
</evidence>
<gene>
    <name evidence="2" type="ORF">FBF83_04490</name>
</gene>
<proteinExistence type="predicted"/>
<dbReference type="InterPro" id="IPR047121">
    <property type="entry name" value="YjiB-like"/>
</dbReference>
<dbReference type="PANTHER" id="PTHR36448">
    <property type="entry name" value="BLR7373 PROTEIN"/>
    <property type="match status" value="1"/>
</dbReference>
<evidence type="ECO:0000313" key="2">
    <source>
        <dbReference type="EMBL" id="TKD72063.1"/>
    </source>
</evidence>
<dbReference type="RefSeq" id="WP_136945913.1">
    <property type="nucleotide sequence ID" value="NZ_SWFM01000001.1"/>
</dbReference>
<dbReference type="SMART" id="SM00835">
    <property type="entry name" value="Cupin_1"/>
    <property type="match status" value="1"/>
</dbReference>
<dbReference type="AlphaFoldDB" id="A0A4U1MLH8"/>
<dbReference type="Pfam" id="PF07883">
    <property type="entry name" value="Cupin_2"/>
    <property type="match status" value="1"/>
</dbReference>
<comment type="caution">
    <text evidence="2">The sequence shown here is derived from an EMBL/GenBank/DDBJ whole genome shotgun (WGS) entry which is preliminary data.</text>
</comment>
<dbReference type="PIRSF" id="PIRSF019307">
    <property type="entry name" value="UCP019307"/>
    <property type="match status" value="1"/>
</dbReference>
<dbReference type="InterPro" id="IPR006045">
    <property type="entry name" value="Cupin_1"/>
</dbReference>
<evidence type="ECO:0000313" key="3">
    <source>
        <dbReference type="Proteomes" id="UP000310541"/>
    </source>
</evidence>
<dbReference type="PANTHER" id="PTHR36448:SF2">
    <property type="entry name" value="CUPIN TYPE-1 DOMAIN-CONTAINING PROTEIN"/>
    <property type="match status" value="1"/>
</dbReference>
<dbReference type="SUPFAM" id="SSF51182">
    <property type="entry name" value="RmlC-like cupins"/>
    <property type="match status" value="1"/>
</dbReference>